<dbReference type="OrthoDB" id="3065739at2759"/>
<name>A0A4Y7PHF4_9AGAM</name>
<protein>
    <submittedName>
        <fullName evidence="2">Uncharacterized protein</fullName>
    </submittedName>
</protein>
<sequence>MQYNKRDACYELRYEPLFEGVRKVGITSSSVSGVLSFVGGATGSGSTQILVTVVPPLYVQGVTATKVAGVPEEFMSNWTRLLGDSVVLKWIVFGFAASMALNAYILKGIRESAAFSQACRHGVNFTGQSERLCKDKGMTSVRRTTPTSLKRSQINFVPDRALASNELLTRSDTEKALKTNNGSKSFGYFFGTWISLEEVSIRPTWQTMVFVNLTFEFILNCVYPPLIRRMEQTTDYLRLVQVFFSAILPNCRVVASFLRANEKTALYYFDASDRATK</sequence>
<organism evidence="2 3">
    <name type="scientific">Rickenella mellea</name>
    <dbReference type="NCBI Taxonomy" id="50990"/>
    <lineage>
        <taxon>Eukaryota</taxon>
        <taxon>Fungi</taxon>
        <taxon>Dikarya</taxon>
        <taxon>Basidiomycota</taxon>
        <taxon>Agaricomycotina</taxon>
        <taxon>Agaricomycetes</taxon>
        <taxon>Hymenochaetales</taxon>
        <taxon>Rickenellaceae</taxon>
        <taxon>Rickenella</taxon>
    </lineage>
</organism>
<evidence type="ECO:0000313" key="3">
    <source>
        <dbReference type="Proteomes" id="UP000294933"/>
    </source>
</evidence>
<evidence type="ECO:0000313" key="2">
    <source>
        <dbReference type="EMBL" id="TDL14904.1"/>
    </source>
</evidence>
<feature type="transmembrane region" description="Helical" evidence="1">
    <location>
        <begin position="87"/>
        <end position="106"/>
    </location>
</feature>
<keyword evidence="3" id="KW-1185">Reference proteome</keyword>
<proteinExistence type="predicted"/>
<dbReference type="Proteomes" id="UP000294933">
    <property type="component" value="Unassembled WGS sequence"/>
</dbReference>
<gene>
    <name evidence="2" type="ORF">BD410DRAFT_809373</name>
</gene>
<dbReference type="VEuPathDB" id="FungiDB:BD410DRAFT_809373"/>
<reference evidence="2 3" key="1">
    <citation type="submission" date="2018-06" db="EMBL/GenBank/DDBJ databases">
        <title>A transcriptomic atlas of mushroom development highlights an independent origin of complex multicellularity.</title>
        <authorList>
            <consortium name="DOE Joint Genome Institute"/>
            <person name="Krizsan K."/>
            <person name="Almasi E."/>
            <person name="Merenyi Z."/>
            <person name="Sahu N."/>
            <person name="Viragh M."/>
            <person name="Koszo T."/>
            <person name="Mondo S."/>
            <person name="Kiss B."/>
            <person name="Balint B."/>
            <person name="Kues U."/>
            <person name="Barry K."/>
            <person name="Hegedus J.C."/>
            <person name="Henrissat B."/>
            <person name="Johnson J."/>
            <person name="Lipzen A."/>
            <person name="Ohm R."/>
            <person name="Nagy I."/>
            <person name="Pangilinan J."/>
            <person name="Yan J."/>
            <person name="Xiong Y."/>
            <person name="Grigoriev I.V."/>
            <person name="Hibbett D.S."/>
            <person name="Nagy L.G."/>
        </authorList>
    </citation>
    <scope>NUCLEOTIDE SEQUENCE [LARGE SCALE GENOMIC DNA]</scope>
    <source>
        <strain evidence="2 3">SZMC22713</strain>
    </source>
</reference>
<accession>A0A4Y7PHF4</accession>
<dbReference type="EMBL" id="ML170301">
    <property type="protein sequence ID" value="TDL14904.1"/>
    <property type="molecule type" value="Genomic_DNA"/>
</dbReference>
<dbReference type="AlphaFoldDB" id="A0A4Y7PHF4"/>
<keyword evidence="1" id="KW-1133">Transmembrane helix</keyword>
<evidence type="ECO:0000256" key="1">
    <source>
        <dbReference type="SAM" id="Phobius"/>
    </source>
</evidence>
<keyword evidence="1" id="KW-0812">Transmembrane</keyword>
<dbReference type="STRING" id="50990.A0A4Y7PHF4"/>
<keyword evidence="1" id="KW-0472">Membrane</keyword>